<proteinExistence type="predicted"/>
<feature type="signal peptide" evidence="1">
    <location>
        <begin position="1"/>
        <end position="18"/>
    </location>
</feature>
<feature type="chain" id="PRO_5026010820" evidence="1">
    <location>
        <begin position="19"/>
        <end position="315"/>
    </location>
</feature>
<dbReference type="AlphaFoldDB" id="A0A6G1L8E5"/>
<dbReference type="EMBL" id="ML995840">
    <property type="protein sequence ID" value="KAF2768862.1"/>
    <property type="molecule type" value="Genomic_DNA"/>
</dbReference>
<evidence type="ECO:0000313" key="3">
    <source>
        <dbReference type="Proteomes" id="UP000799436"/>
    </source>
</evidence>
<dbReference type="Proteomes" id="UP000799436">
    <property type="component" value="Unassembled WGS sequence"/>
</dbReference>
<keyword evidence="3" id="KW-1185">Reference proteome</keyword>
<sequence>MFKLYYLLSCLFITSALARRPCINTTDLPAWSKRNLNTIQRIYDLTIYPQNAQIIAVGASAVPVGLFNENATGRISPLGNFSKFTESIEYFFGLSPTPQTSAGVGFYAADIVAYTSGCPDVATSVVYLRSGQVSENATLDRSQPTTTLSQVAFWKFDDEGRVLFYQAWIPELQKWVETATGLNYSNSFLQTAAENVLCSQIQERCTGADQQYTDGLSCASILASKPFGSFDEAWGDNVVCRIVHVLLTHVRPDVHCPHVGPLGGSPPNNFKCVDVNYTVDYFDDVALFGSADKFKCNENPYTNYGHQFSLRDLLT</sequence>
<protein>
    <submittedName>
        <fullName evidence="2">Uncharacterized protein</fullName>
    </submittedName>
</protein>
<gene>
    <name evidence="2" type="ORF">EJ03DRAFT_112948</name>
</gene>
<evidence type="ECO:0000313" key="2">
    <source>
        <dbReference type="EMBL" id="KAF2768862.1"/>
    </source>
</evidence>
<dbReference type="OrthoDB" id="10010954at2759"/>
<accession>A0A6G1L8E5</accession>
<keyword evidence="1" id="KW-0732">Signal</keyword>
<organism evidence="2 3">
    <name type="scientific">Teratosphaeria nubilosa</name>
    <dbReference type="NCBI Taxonomy" id="161662"/>
    <lineage>
        <taxon>Eukaryota</taxon>
        <taxon>Fungi</taxon>
        <taxon>Dikarya</taxon>
        <taxon>Ascomycota</taxon>
        <taxon>Pezizomycotina</taxon>
        <taxon>Dothideomycetes</taxon>
        <taxon>Dothideomycetidae</taxon>
        <taxon>Mycosphaerellales</taxon>
        <taxon>Teratosphaeriaceae</taxon>
        <taxon>Teratosphaeria</taxon>
    </lineage>
</organism>
<reference evidence="2" key="1">
    <citation type="journal article" date="2020" name="Stud. Mycol.">
        <title>101 Dothideomycetes genomes: a test case for predicting lifestyles and emergence of pathogens.</title>
        <authorList>
            <person name="Haridas S."/>
            <person name="Albert R."/>
            <person name="Binder M."/>
            <person name="Bloem J."/>
            <person name="Labutti K."/>
            <person name="Salamov A."/>
            <person name="Andreopoulos B."/>
            <person name="Baker S."/>
            <person name="Barry K."/>
            <person name="Bills G."/>
            <person name="Bluhm B."/>
            <person name="Cannon C."/>
            <person name="Castanera R."/>
            <person name="Culley D."/>
            <person name="Daum C."/>
            <person name="Ezra D."/>
            <person name="Gonzalez J."/>
            <person name="Henrissat B."/>
            <person name="Kuo A."/>
            <person name="Liang C."/>
            <person name="Lipzen A."/>
            <person name="Lutzoni F."/>
            <person name="Magnuson J."/>
            <person name="Mondo S."/>
            <person name="Nolan M."/>
            <person name="Ohm R."/>
            <person name="Pangilinan J."/>
            <person name="Park H.-J."/>
            <person name="Ramirez L."/>
            <person name="Alfaro M."/>
            <person name="Sun H."/>
            <person name="Tritt A."/>
            <person name="Yoshinaga Y."/>
            <person name="Zwiers L.-H."/>
            <person name="Turgeon B."/>
            <person name="Goodwin S."/>
            <person name="Spatafora J."/>
            <person name="Crous P."/>
            <person name="Grigoriev I."/>
        </authorList>
    </citation>
    <scope>NUCLEOTIDE SEQUENCE</scope>
    <source>
        <strain evidence="2">CBS 116005</strain>
    </source>
</reference>
<name>A0A6G1L8E5_9PEZI</name>
<evidence type="ECO:0000256" key="1">
    <source>
        <dbReference type="SAM" id="SignalP"/>
    </source>
</evidence>